<dbReference type="InterPro" id="IPR018517">
    <property type="entry name" value="tRNA_hU_synthase_CS"/>
</dbReference>
<dbReference type="PANTHER" id="PTHR11082">
    <property type="entry name" value="TRNA-DIHYDROURIDINE SYNTHASE"/>
    <property type="match status" value="1"/>
</dbReference>
<evidence type="ECO:0000256" key="6">
    <source>
        <dbReference type="ARBA" id="ARBA00023002"/>
    </source>
</evidence>
<evidence type="ECO:0000256" key="11">
    <source>
        <dbReference type="ARBA" id="ARBA00047652"/>
    </source>
</evidence>
<dbReference type="CDD" id="cd02801">
    <property type="entry name" value="DUS_like_FMN"/>
    <property type="match status" value="1"/>
</dbReference>
<evidence type="ECO:0000313" key="16">
    <source>
        <dbReference type="EMBL" id="KOO32518.1"/>
    </source>
</evidence>
<evidence type="ECO:0000313" key="17">
    <source>
        <dbReference type="Proteomes" id="UP000037460"/>
    </source>
</evidence>
<dbReference type="Proteomes" id="UP000037460">
    <property type="component" value="Unassembled WGS sequence"/>
</dbReference>
<evidence type="ECO:0000256" key="2">
    <source>
        <dbReference type="ARBA" id="ARBA00022630"/>
    </source>
</evidence>
<feature type="domain" description="DUS-like FMN-binding" evidence="15">
    <location>
        <begin position="2"/>
        <end position="245"/>
    </location>
</feature>
<dbReference type="EC" id="1.3.1.88" evidence="9"/>
<dbReference type="GO" id="GO:0017150">
    <property type="term" value="F:tRNA dihydrouridine synthase activity"/>
    <property type="evidence" value="ECO:0007669"/>
    <property type="project" value="InterPro"/>
</dbReference>
<keyword evidence="3" id="KW-0288">FMN</keyword>
<keyword evidence="2" id="KW-0285">Flavoprotein</keyword>
<name>A0A0M0K2B0_9EUKA</name>
<keyword evidence="4" id="KW-0819">tRNA processing</keyword>
<evidence type="ECO:0000256" key="10">
    <source>
        <dbReference type="ARBA" id="ARBA00047287"/>
    </source>
</evidence>
<gene>
    <name evidence="16" type="ORF">Ctob_015534</name>
</gene>
<evidence type="ECO:0000256" key="13">
    <source>
        <dbReference type="ARBA" id="ARBA00049467"/>
    </source>
</evidence>
<accession>A0A0M0K2B0</accession>
<evidence type="ECO:0000256" key="8">
    <source>
        <dbReference type="ARBA" id="ARBA00038313"/>
    </source>
</evidence>
<evidence type="ECO:0000256" key="7">
    <source>
        <dbReference type="ARBA" id="ARBA00023027"/>
    </source>
</evidence>
<comment type="catalytic activity">
    <reaction evidence="13">
        <text>5,6-dihydrouridine(17) in tRNA + NADP(+) = uridine(17) in tRNA + NADPH + H(+)</text>
        <dbReference type="Rhea" id="RHEA:53368"/>
        <dbReference type="Rhea" id="RHEA-COMP:13541"/>
        <dbReference type="Rhea" id="RHEA-COMP:13542"/>
        <dbReference type="ChEBI" id="CHEBI:15378"/>
        <dbReference type="ChEBI" id="CHEBI:57783"/>
        <dbReference type="ChEBI" id="CHEBI:58349"/>
        <dbReference type="ChEBI" id="CHEBI:65315"/>
        <dbReference type="ChEBI" id="CHEBI:74443"/>
        <dbReference type="EC" id="1.3.1.88"/>
    </reaction>
    <physiologicalReaction direction="right-to-left" evidence="13">
        <dbReference type="Rhea" id="RHEA:53370"/>
    </physiologicalReaction>
</comment>
<dbReference type="PROSITE" id="PS01136">
    <property type="entry name" value="UPF0034"/>
    <property type="match status" value="1"/>
</dbReference>
<proteinExistence type="inferred from homology"/>
<comment type="catalytic activity">
    <reaction evidence="10">
        <text>5,6-dihydrouridine(17) in tRNA + NAD(+) = uridine(17) in tRNA + NADH + H(+)</text>
        <dbReference type="Rhea" id="RHEA:53372"/>
        <dbReference type="Rhea" id="RHEA-COMP:13541"/>
        <dbReference type="Rhea" id="RHEA-COMP:13542"/>
        <dbReference type="ChEBI" id="CHEBI:15378"/>
        <dbReference type="ChEBI" id="CHEBI:57540"/>
        <dbReference type="ChEBI" id="CHEBI:57945"/>
        <dbReference type="ChEBI" id="CHEBI:65315"/>
        <dbReference type="ChEBI" id="CHEBI:74443"/>
        <dbReference type="EC" id="1.3.1.88"/>
    </reaction>
    <physiologicalReaction direction="right-to-left" evidence="10">
        <dbReference type="Rhea" id="RHEA:53374"/>
    </physiologicalReaction>
</comment>
<keyword evidence="5" id="KW-0521">NADP</keyword>
<dbReference type="PANTHER" id="PTHR11082:SF5">
    <property type="entry name" value="TRNA-DIHYDROURIDINE(16_17) SYNTHASE [NAD(P)(+)]-LIKE"/>
    <property type="match status" value="1"/>
</dbReference>
<comment type="catalytic activity">
    <reaction evidence="12">
        <text>5,6-dihydrouridine(16) in tRNA + NAD(+) = uridine(16) in tRNA + NADH + H(+)</text>
        <dbReference type="Rhea" id="RHEA:53380"/>
        <dbReference type="Rhea" id="RHEA-COMP:13543"/>
        <dbReference type="Rhea" id="RHEA-COMP:13544"/>
        <dbReference type="ChEBI" id="CHEBI:15378"/>
        <dbReference type="ChEBI" id="CHEBI:57540"/>
        <dbReference type="ChEBI" id="CHEBI:57945"/>
        <dbReference type="ChEBI" id="CHEBI:65315"/>
        <dbReference type="ChEBI" id="CHEBI:74443"/>
        <dbReference type="EC" id="1.3.1.88"/>
    </reaction>
    <physiologicalReaction direction="right-to-left" evidence="12">
        <dbReference type="Rhea" id="RHEA:53382"/>
    </physiologicalReaction>
</comment>
<keyword evidence="7" id="KW-0520">NAD</keyword>
<evidence type="ECO:0000259" key="15">
    <source>
        <dbReference type="Pfam" id="PF01207"/>
    </source>
</evidence>
<comment type="caution">
    <text evidence="16">The sequence shown here is derived from an EMBL/GenBank/DDBJ whole genome shotgun (WGS) entry which is preliminary data.</text>
</comment>
<dbReference type="Gene3D" id="3.20.20.70">
    <property type="entry name" value="Aldolase class I"/>
    <property type="match status" value="1"/>
</dbReference>
<dbReference type="AlphaFoldDB" id="A0A0M0K2B0"/>
<comment type="catalytic activity">
    <reaction evidence="11">
        <text>5,6-dihydrouridine(16) in tRNA + NADP(+) = uridine(16) in tRNA + NADPH + H(+)</text>
        <dbReference type="Rhea" id="RHEA:53376"/>
        <dbReference type="Rhea" id="RHEA-COMP:13543"/>
        <dbReference type="Rhea" id="RHEA-COMP:13544"/>
        <dbReference type="ChEBI" id="CHEBI:15378"/>
        <dbReference type="ChEBI" id="CHEBI:57783"/>
        <dbReference type="ChEBI" id="CHEBI:58349"/>
        <dbReference type="ChEBI" id="CHEBI:65315"/>
        <dbReference type="ChEBI" id="CHEBI:74443"/>
        <dbReference type="EC" id="1.3.1.88"/>
    </reaction>
    <physiologicalReaction direction="right-to-left" evidence="11">
        <dbReference type="Rhea" id="RHEA:53378"/>
    </physiologicalReaction>
</comment>
<evidence type="ECO:0000256" key="3">
    <source>
        <dbReference type="ARBA" id="ARBA00022643"/>
    </source>
</evidence>
<feature type="region of interest" description="Disordered" evidence="14">
    <location>
        <begin position="335"/>
        <end position="403"/>
    </location>
</feature>
<evidence type="ECO:0000256" key="4">
    <source>
        <dbReference type="ARBA" id="ARBA00022694"/>
    </source>
</evidence>
<comment type="similarity">
    <text evidence="8">Belongs to the Dus family. Dus1 subfamily.</text>
</comment>
<dbReference type="InterPro" id="IPR035587">
    <property type="entry name" value="DUS-like_FMN-bd"/>
</dbReference>
<dbReference type="EMBL" id="JWZX01001753">
    <property type="protein sequence ID" value="KOO32518.1"/>
    <property type="molecule type" value="Genomic_DNA"/>
</dbReference>
<dbReference type="Pfam" id="PF01207">
    <property type="entry name" value="Dus"/>
    <property type="match status" value="1"/>
</dbReference>
<dbReference type="SUPFAM" id="SSF51395">
    <property type="entry name" value="FMN-linked oxidoreductases"/>
    <property type="match status" value="1"/>
</dbReference>
<feature type="compositionally biased region" description="Low complexity" evidence="14">
    <location>
        <begin position="335"/>
        <end position="350"/>
    </location>
</feature>
<dbReference type="InterPro" id="IPR013785">
    <property type="entry name" value="Aldolase_TIM"/>
</dbReference>
<evidence type="ECO:0000256" key="1">
    <source>
        <dbReference type="ARBA" id="ARBA00001917"/>
    </source>
</evidence>
<keyword evidence="17" id="KW-1185">Reference proteome</keyword>
<evidence type="ECO:0000256" key="12">
    <source>
        <dbReference type="ARBA" id="ARBA00048934"/>
    </source>
</evidence>
<keyword evidence="6" id="KW-0560">Oxidoreductase</keyword>
<protein>
    <recommendedName>
        <fullName evidence="9">tRNA-dihydrouridine(16/17) synthase [NAD(P)(+)]</fullName>
        <ecNumber evidence="9">1.3.1.88</ecNumber>
    </recommendedName>
</protein>
<comment type="cofactor">
    <cofactor evidence="1">
        <name>FMN</name>
        <dbReference type="ChEBI" id="CHEBI:58210"/>
    </cofactor>
</comment>
<dbReference type="OrthoDB" id="272303at2759"/>
<evidence type="ECO:0000256" key="9">
    <source>
        <dbReference type="ARBA" id="ARBA00038890"/>
    </source>
</evidence>
<organism evidence="16 17">
    <name type="scientific">Chrysochromulina tobinii</name>
    <dbReference type="NCBI Taxonomy" id="1460289"/>
    <lineage>
        <taxon>Eukaryota</taxon>
        <taxon>Haptista</taxon>
        <taxon>Haptophyta</taxon>
        <taxon>Prymnesiophyceae</taxon>
        <taxon>Prymnesiales</taxon>
        <taxon>Chrysochromulinaceae</taxon>
        <taxon>Chrysochromulina</taxon>
    </lineage>
</organism>
<dbReference type="GO" id="GO:0050660">
    <property type="term" value="F:flavin adenine dinucleotide binding"/>
    <property type="evidence" value="ECO:0007669"/>
    <property type="project" value="InterPro"/>
</dbReference>
<evidence type="ECO:0000256" key="14">
    <source>
        <dbReference type="SAM" id="MobiDB-lite"/>
    </source>
</evidence>
<reference evidence="17" key="1">
    <citation type="journal article" date="2015" name="PLoS Genet.">
        <title>Genome Sequence and Transcriptome Analyses of Chrysochromulina tobin: Metabolic Tools for Enhanced Algal Fitness in the Prominent Order Prymnesiales (Haptophyceae).</title>
        <authorList>
            <person name="Hovde B.T."/>
            <person name="Deodato C.R."/>
            <person name="Hunsperger H.M."/>
            <person name="Ryken S.A."/>
            <person name="Yost W."/>
            <person name="Jha R.K."/>
            <person name="Patterson J."/>
            <person name="Monnat R.J. Jr."/>
            <person name="Barlow S.B."/>
            <person name="Starkenburg S.R."/>
            <person name="Cattolico R.A."/>
        </authorList>
    </citation>
    <scope>NUCLEOTIDE SEQUENCE</scope>
    <source>
        <strain evidence="17">CCMP291</strain>
    </source>
</reference>
<sequence length="403" mass="43709">MLCGELGTDLCYTPMLHARLFTELDGYREQHFDAAPADEPLLIAQFAGHDPATVLAAARLVEGKVSAMDLNFGCPQGIARKGRYGAFLLDEPDLMVELVRTLSRELSVPVTAKLRLLPSEADRRSPSHEASVALCQRLADAGASALAVHGRTREQNKQYCGRADWAAIRAVVRAVDIPVIANGGIGSAADAEACLAQTGAAAVMSSEALLENPALFCRNRDPTSGAYLDQDELASRYLDACEAHPPSKGAVMVRAHLFKFLHHGLKENPVLRDELLLARTLPEMRAVAARLADTRWTQPAFHTEHERAHLSWYARHRDDGDDARDRGNDAVAMPRGASAVDSAAGSSDAVPPLPPLSREEAAAAALAKRDRKAQDRRRRNRNRSQGTRSERGVSRASAFMAMS</sequence>
<feature type="compositionally biased region" description="Basic residues" evidence="14">
    <location>
        <begin position="369"/>
        <end position="382"/>
    </location>
</feature>
<evidence type="ECO:0000256" key="5">
    <source>
        <dbReference type="ARBA" id="ARBA00022857"/>
    </source>
</evidence>